<dbReference type="Proteomes" id="UP000253831">
    <property type="component" value="Unassembled WGS sequence"/>
</dbReference>
<protein>
    <submittedName>
        <fullName evidence="1">IS110 family transposase</fullName>
    </submittedName>
</protein>
<accession>A0A369XTH2</accession>
<reference evidence="1 2" key="1">
    <citation type="submission" date="2018-05" db="EMBL/GenBank/DDBJ databases">
        <title>Integrated omic analyses show evidence that a Ca. Accumulibacter phosphatis strain performs denitrification under micro-aerobic conditions.</title>
        <authorList>
            <person name="Camejo P.Y."/>
            <person name="Katherine M.D."/>
            <person name="Daniel N.R."/>
        </authorList>
    </citation>
    <scope>NUCLEOTIDE SEQUENCE [LARGE SCALE GENOMIC DNA]</scope>
    <source>
        <strain evidence="1">UW-LDO-IC</strain>
    </source>
</reference>
<proteinExistence type="predicted"/>
<feature type="non-terminal residue" evidence="1">
    <location>
        <position position="1"/>
    </location>
</feature>
<evidence type="ECO:0000313" key="2">
    <source>
        <dbReference type="Proteomes" id="UP000253831"/>
    </source>
</evidence>
<name>A0A369XTH2_9PROT</name>
<organism evidence="1 2">
    <name type="scientific">Candidatus Accumulibacter meliphilus</name>
    <dbReference type="NCBI Taxonomy" id="2211374"/>
    <lineage>
        <taxon>Bacteria</taxon>
        <taxon>Pseudomonadati</taxon>
        <taxon>Pseudomonadota</taxon>
        <taxon>Betaproteobacteria</taxon>
        <taxon>Candidatus Accumulibacter</taxon>
    </lineage>
</organism>
<sequence>LCEFAHAASRTKSAFQSKFQSLIVRRGYKRAIVALAHKMLRTIFFMLKRGEHYRDSATNYEQLSVQRNASRWIKALTRFGFIPAAA</sequence>
<gene>
    <name evidence="1" type="ORF">DVS81_06070</name>
</gene>
<dbReference type="EMBL" id="QPGA01000007">
    <property type="protein sequence ID" value="RDE51487.1"/>
    <property type="molecule type" value="Genomic_DNA"/>
</dbReference>
<evidence type="ECO:0000313" key="1">
    <source>
        <dbReference type="EMBL" id="RDE51487.1"/>
    </source>
</evidence>
<comment type="caution">
    <text evidence="1">The sequence shown here is derived from an EMBL/GenBank/DDBJ whole genome shotgun (WGS) entry which is preliminary data.</text>
</comment>
<dbReference type="AlphaFoldDB" id="A0A369XTH2"/>